<dbReference type="EMBL" id="CP002691">
    <property type="protein sequence ID" value="AEE52737.1"/>
    <property type="molecule type" value="Genomic_DNA"/>
</dbReference>
<name>F4L028_HALH1</name>
<dbReference type="AlphaFoldDB" id="F4L028"/>
<dbReference type="RefSeq" id="WP_013767274.1">
    <property type="nucleotide sequence ID" value="NC_015510.1"/>
</dbReference>
<dbReference type="InterPro" id="IPR008949">
    <property type="entry name" value="Isoprenoid_synthase_dom_sf"/>
</dbReference>
<gene>
    <name evidence="1" type="ordered locus">Halhy_4908</name>
</gene>
<protein>
    <submittedName>
        <fullName evidence="1">Uncharacterized protein</fullName>
    </submittedName>
</protein>
<dbReference type="SUPFAM" id="SSF48576">
    <property type="entry name" value="Terpenoid synthases"/>
    <property type="match status" value="1"/>
</dbReference>
<reference key="2">
    <citation type="submission" date="2011-04" db="EMBL/GenBank/DDBJ databases">
        <title>Complete sequence of chromosome of Haliscomenobacter hydrossis DSM 1100.</title>
        <authorList>
            <consortium name="US DOE Joint Genome Institute (JGI-PGF)"/>
            <person name="Lucas S."/>
            <person name="Han J."/>
            <person name="Lapidus A."/>
            <person name="Bruce D."/>
            <person name="Goodwin L."/>
            <person name="Pitluck S."/>
            <person name="Peters L."/>
            <person name="Kyrpides N."/>
            <person name="Mavromatis K."/>
            <person name="Ivanova N."/>
            <person name="Ovchinnikova G."/>
            <person name="Pagani I."/>
            <person name="Daligault H."/>
            <person name="Detter J.C."/>
            <person name="Han C."/>
            <person name="Land M."/>
            <person name="Hauser L."/>
            <person name="Markowitz V."/>
            <person name="Cheng J.-F."/>
            <person name="Hugenholtz P."/>
            <person name="Woyke T."/>
            <person name="Wu D."/>
            <person name="Verbarg S."/>
            <person name="Frueling A."/>
            <person name="Brambilla E."/>
            <person name="Klenk H.-P."/>
            <person name="Eisen J.A."/>
        </authorList>
    </citation>
    <scope>NUCLEOTIDE SEQUENCE</scope>
    <source>
        <strain>DSM 1100</strain>
    </source>
</reference>
<dbReference type="Proteomes" id="UP000008461">
    <property type="component" value="Chromosome"/>
</dbReference>
<organism evidence="1 2">
    <name type="scientific">Haliscomenobacter hydrossis (strain ATCC 27775 / DSM 1100 / LMG 10767 / O)</name>
    <dbReference type="NCBI Taxonomy" id="760192"/>
    <lineage>
        <taxon>Bacteria</taxon>
        <taxon>Pseudomonadati</taxon>
        <taxon>Bacteroidota</taxon>
        <taxon>Saprospiria</taxon>
        <taxon>Saprospirales</taxon>
        <taxon>Haliscomenobacteraceae</taxon>
        <taxon>Haliscomenobacter</taxon>
    </lineage>
</organism>
<accession>F4L028</accession>
<dbReference type="STRING" id="760192.Halhy_4908"/>
<evidence type="ECO:0000313" key="1">
    <source>
        <dbReference type="EMBL" id="AEE52737.1"/>
    </source>
</evidence>
<evidence type="ECO:0000313" key="2">
    <source>
        <dbReference type="Proteomes" id="UP000008461"/>
    </source>
</evidence>
<proteinExistence type="predicted"/>
<dbReference type="Gene3D" id="1.10.600.10">
    <property type="entry name" value="Farnesyl Diphosphate Synthase"/>
    <property type="match status" value="1"/>
</dbReference>
<sequence length="398" mass="46404">MNKNRHNEMVGVQLKTQEEFEKFRVFCSSSLNRLSTKQEGKPSFLYSLLEKRMYGRTPVLKAYFTRKIYDYLAWPAMYEGSNELFDQVLPFFMEAAMTIQYYDNQILDRKGGVINAELINNNLILNNLLRECLWEYLEATLPPLEFTTVNKHLRLILRMVDVGQLTEKKNNLFPNYRDNVYEIEWNEGVLMHLDQKIIADVKGIILSIAPELENGAVFLDWYLKRIFFSGAFIYPQTTRMILKLMGKEGQDHHKLLHFSSVYGMMMQIVNDITDLVPSAVTKHSVVKRRTDAFSDLKTKNVTLPFLIHLENQKGGLVREKFEQDDFELTGKDELDVLKELFSTSSIEKTQTIGKKLAHEARSFLDVENPNTWYFKDMCNIANFNQPYKQLAEIKRGLG</sequence>
<dbReference type="KEGG" id="hhy:Halhy_4908"/>
<reference evidence="1 2" key="1">
    <citation type="journal article" date="2011" name="Stand. Genomic Sci.">
        <title>Complete genome sequence of Haliscomenobacter hydrossis type strain (O).</title>
        <authorList>
            <consortium name="US DOE Joint Genome Institute (JGI-PGF)"/>
            <person name="Daligault H."/>
            <person name="Lapidus A."/>
            <person name="Zeytun A."/>
            <person name="Nolan M."/>
            <person name="Lucas S."/>
            <person name="Del Rio T.G."/>
            <person name="Tice H."/>
            <person name="Cheng J.F."/>
            <person name="Tapia R."/>
            <person name="Han C."/>
            <person name="Goodwin L."/>
            <person name="Pitluck S."/>
            <person name="Liolios K."/>
            <person name="Pagani I."/>
            <person name="Ivanova N."/>
            <person name="Huntemann M."/>
            <person name="Mavromatis K."/>
            <person name="Mikhailova N."/>
            <person name="Pati A."/>
            <person name="Chen A."/>
            <person name="Palaniappan K."/>
            <person name="Land M."/>
            <person name="Hauser L."/>
            <person name="Brambilla E.M."/>
            <person name="Rohde M."/>
            <person name="Verbarg S."/>
            <person name="Goker M."/>
            <person name="Bristow J."/>
            <person name="Eisen J.A."/>
            <person name="Markowitz V."/>
            <person name="Hugenholtz P."/>
            <person name="Kyrpides N.C."/>
            <person name="Klenk H.P."/>
            <person name="Woyke T."/>
        </authorList>
    </citation>
    <scope>NUCLEOTIDE SEQUENCE [LARGE SCALE GENOMIC DNA]</scope>
    <source>
        <strain evidence="2">ATCC 27775 / DSM 1100 / LMG 10767 / O</strain>
    </source>
</reference>
<dbReference type="HOGENOM" id="CLU_692166_0_0_10"/>
<keyword evidence="2" id="KW-1185">Reference proteome</keyword>